<dbReference type="Proteomes" id="UP001055072">
    <property type="component" value="Unassembled WGS sequence"/>
</dbReference>
<evidence type="ECO:0000313" key="2">
    <source>
        <dbReference type="Proteomes" id="UP001055072"/>
    </source>
</evidence>
<gene>
    <name evidence="1" type="ORF">BDY19DRAFT_661476</name>
</gene>
<proteinExistence type="predicted"/>
<evidence type="ECO:0000313" key="1">
    <source>
        <dbReference type="EMBL" id="KAI0083446.1"/>
    </source>
</evidence>
<protein>
    <submittedName>
        <fullName evidence="1">Uncharacterized protein</fullName>
    </submittedName>
</protein>
<accession>A0ACB8TN93</accession>
<sequence length="167" mass="17945">MILEFTGHILSSASARHNSPCSRVNLEPYLFPLANCLRLTKAFCSSEIFASASNSSMSFSSFSSSSGSFSSLSLARQEFWLSWPKSPVHGSAASATYTCLLKRTLLCVGRRCCRLPTSLGNIRNGLAATRLRHVAKGACGGMTSRNESVVSTDAYVRVIIRGVGGLR</sequence>
<keyword evidence="2" id="KW-1185">Reference proteome</keyword>
<name>A0ACB8TN93_9APHY</name>
<comment type="caution">
    <text evidence="1">The sequence shown here is derived from an EMBL/GenBank/DDBJ whole genome shotgun (WGS) entry which is preliminary data.</text>
</comment>
<dbReference type="EMBL" id="MU274965">
    <property type="protein sequence ID" value="KAI0083446.1"/>
    <property type="molecule type" value="Genomic_DNA"/>
</dbReference>
<reference evidence="1" key="1">
    <citation type="journal article" date="2021" name="Environ. Microbiol.">
        <title>Gene family expansions and transcriptome signatures uncover fungal adaptations to wood decay.</title>
        <authorList>
            <person name="Hage H."/>
            <person name="Miyauchi S."/>
            <person name="Viragh M."/>
            <person name="Drula E."/>
            <person name="Min B."/>
            <person name="Chaduli D."/>
            <person name="Navarro D."/>
            <person name="Favel A."/>
            <person name="Norest M."/>
            <person name="Lesage-Meessen L."/>
            <person name="Balint B."/>
            <person name="Merenyi Z."/>
            <person name="de Eugenio L."/>
            <person name="Morin E."/>
            <person name="Martinez A.T."/>
            <person name="Baldrian P."/>
            <person name="Stursova M."/>
            <person name="Martinez M.J."/>
            <person name="Novotny C."/>
            <person name="Magnuson J.K."/>
            <person name="Spatafora J.W."/>
            <person name="Maurice S."/>
            <person name="Pangilinan J."/>
            <person name="Andreopoulos W."/>
            <person name="LaButti K."/>
            <person name="Hundley H."/>
            <person name="Na H."/>
            <person name="Kuo A."/>
            <person name="Barry K."/>
            <person name="Lipzen A."/>
            <person name="Henrissat B."/>
            <person name="Riley R."/>
            <person name="Ahrendt S."/>
            <person name="Nagy L.G."/>
            <person name="Grigoriev I.V."/>
            <person name="Martin F."/>
            <person name="Rosso M.N."/>
        </authorList>
    </citation>
    <scope>NUCLEOTIDE SEQUENCE</scope>
    <source>
        <strain evidence="1">CBS 384.51</strain>
    </source>
</reference>
<organism evidence="1 2">
    <name type="scientific">Irpex rosettiformis</name>
    <dbReference type="NCBI Taxonomy" id="378272"/>
    <lineage>
        <taxon>Eukaryota</taxon>
        <taxon>Fungi</taxon>
        <taxon>Dikarya</taxon>
        <taxon>Basidiomycota</taxon>
        <taxon>Agaricomycotina</taxon>
        <taxon>Agaricomycetes</taxon>
        <taxon>Polyporales</taxon>
        <taxon>Irpicaceae</taxon>
        <taxon>Irpex</taxon>
    </lineage>
</organism>